<keyword evidence="5" id="KW-0413">Isomerase</keyword>
<comment type="subcellular location">
    <subcellularLocation>
        <location evidence="1">Peroxisome</location>
    </subcellularLocation>
</comment>
<keyword evidence="4" id="KW-0576">Peroxisome</keyword>
<sequence>MAEKSTITLDVSDGIATITMNRPQTFNALTRADYQEFAEMLRVIDKRDDVVMTVWQGTGKYFCSGTDVKFKEPGLKTQRDYFLRGVSLTNTDTSRALYSHSKILVAALNGPVMGIAAAFLGLFDLIYAAPEAWLLVPFSLLGINAEGGSSVSFVDRLGVAKAKEALIFGRKIPAEELMRVGFLNKIIPAESDVDFKEKVRKHLLCELENLDWTAMLASKRLIKEGLDAKNSFDATNLRESYSQADRFASGIPSARFAQIARKELRHKL</sequence>
<protein>
    <submittedName>
        <fullName evidence="7">ClpP/crotonase</fullName>
    </submittedName>
</protein>
<feature type="transmembrane region" description="Helical" evidence="6">
    <location>
        <begin position="103"/>
        <end position="126"/>
    </location>
</feature>
<dbReference type="SUPFAM" id="SSF52096">
    <property type="entry name" value="ClpP/crotonase"/>
    <property type="match status" value="1"/>
</dbReference>
<dbReference type="Proteomes" id="UP000076722">
    <property type="component" value="Unassembled WGS sequence"/>
</dbReference>
<accession>A0A165AMN3</accession>
<keyword evidence="6" id="KW-1133">Transmembrane helix</keyword>
<dbReference type="InterPro" id="IPR001753">
    <property type="entry name" value="Enoyl-CoA_hydra/iso"/>
</dbReference>
<dbReference type="OrthoDB" id="448450at2759"/>
<dbReference type="AlphaFoldDB" id="A0A165AMN3"/>
<evidence type="ECO:0000256" key="3">
    <source>
        <dbReference type="ARBA" id="ARBA00005254"/>
    </source>
</evidence>
<comment type="pathway">
    <text evidence="2">Lipid metabolism; fatty acid beta-oxidation.</text>
</comment>
<evidence type="ECO:0000256" key="2">
    <source>
        <dbReference type="ARBA" id="ARBA00005005"/>
    </source>
</evidence>
<evidence type="ECO:0000256" key="5">
    <source>
        <dbReference type="ARBA" id="ARBA00023235"/>
    </source>
</evidence>
<evidence type="ECO:0000256" key="4">
    <source>
        <dbReference type="ARBA" id="ARBA00023140"/>
    </source>
</evidence>
<name>A0A165AMN3_9AGAM</name>
<dbReference type="PANTHER" id="PTHR43684">
    <property type="match status" value="1"/>
</dbReference>
<dbReference type="FunFam" id="3.90.226.10:FF:000048">
    <property type="entry name" value="3,2-trans-enoyl-CoA isomerase"/>
    <property type="match status" value="1"/>
</dbReference>
<feature type="transmembrane region" description="Helical" evidence="6">
    <location>
        <begin position="132"/>
        <end position="154"/>
    </location>
</feature>
<dbReference type="Gene3D" id="3.90.226.10">
    <property type="entry name" value="2-enoyl-CoA Hydratase, Chain A, domain 1"/>
    <property type="match status" value="1"/>
</dbReference>
<proteinExistence type="inferred from homology"/>
<dbReference type="InterPro" id="IPR029045">
    <property type="entry name" value="ClpP/crotonase-like_dom_sf"/>
</dbReference>
<dbReference type="Pfam" id="PF00378">
    <property type="entry name" value="ECH_1"/>
    <property type="match status" value="1"/>
</dbReference>
<evidence type="ECO:0000256" key="1">
    <source>
        <dbReference type="ARBA" id="ARBA00004275"/>
    </source>
</evidence>
<reference evidence="7 8" key="1">
    <citation type="journal article" date="2016" name="Mol. Biol. Evol.">
        <title>Comparative Genomics of Early-Diverging Mushroom-Forming Fungi Provides Insights into the Origins of Lignocellulose Decay Capabilities.</title>
        <authorList>
            <person name="Nagy L.G."/>
            <person name="Riley R."/>
            <person name="Tritt A."/>
            <person name="Adam C."/>
            <person name="Daum C."/>
            <person name="Floudas D."/>
            <person name="Sun H."/>
            <person name="Yadav J.S."/>
            <person name="Pangilinan J."/>
            <person name="Larsson K.H."/>
            <person name="Matsuura K."/>
            <person name="Barry K."/>
            <person name="Labutti K."/>
            <person name="Kuo R."/>
            <person name="Ohm R.A."/>
            <person name="Bhattacharya S.S."/>
            <person name="Shirouzu T."/>
            <person name="Yoshinaga Y."/>
            <person name="Martin F.M."/>
            <person name="Grigoriev I.V."/>
            <person name="Hibbett D.S."/>
        </authorList>
    </citation>
    <scope>NUCLEOTIDE SEQUENCE [LARGE SCALE GENOMIC DNA]</scope>
    <source>
        <strain evidence="7 8">HHB9708</strain>
    </source>
</reference>
<dbReference type="GO" id="GO:0004165">
    <property type="term" value="F:delta(3)-delta(2)-enoyl-CoA isomerase activity"/>
    <property type="evidence" value="ECO:0007669"/>
    <property type="project" value="UniProtKB-ARBA"/>
</dbReference>
<evidence type="ECO:0000313" key="8">
    <source>
        <dbReference type="Proteomes" id="UP000076722"/>
    </source>
</evidence>
<evidence type="ECO:0000313" key="7">
    <source>
        <dbReference type="EMBL" id="KZS99290.1"/>
    </source>
</evidence>
<dbReference type="EMBL" id="KV419394">
    <property type="protein sequence ID" value="KZS99290.1"/>
    <property type="molecule type" value="Genomic_DNA"/>
</dbReference>
<dbReference type="GO" id="GO:0005782">
    <property type="term" value="C:peroxisomal matrix"/>
    <property type="evidence" value="ECO:0007669"/>
    <property type="project" value="TreeGrafter"/>
</dbReference>
<organism evidence="7 8">
    <name type="scientific">Sistotremastrum niveocremeum HHB9708</name>
    <dbReference type="NCBI Taxonomy" id="1314777"/>
    <lineage>
        <taxon>Eukaryota</taxon>
        <taxon>Fungi</taxon>
        <taxon>Dikarya</taxon>
        <taxon>Basidiomycota</taxon>
        <taxon>Agaricomycotina</taxon>
        <taxon>Agaricomycetes</taxon>
        <taxon>Sistotremastrales</taxon>
        <taxon>Sistotremastraceae</taxon>
        <taxon>Sertulicium</taxon>
        <taxon>Sertulicium niveocremeum</taxon>
    </lineage>
</organism>
<comment type="similarity">
    <text evidence="3">Belongs to the enoyl-CoA hydratase/isomerase family.</text>
</comment>
<dbReference type="STRING" id="1314777.A0A165AMN3"/>
<evidence type="ECO:0000256" key="6">
    <source>
        <dbReference type="SAM" id="Phobius"/>
    </source>
</evidence>
<keyword evidence="6" id="KW-0812">Transmembrane</keyword>
<dbReference type="PANTHER" id="PTHR43684:SF1">
    <property type="entry name" value="ENOYL-COA DELTA ISOMERASE 2"/>
    <property type="match status" value="1"/>
</dbReference>
<keyword evidence="8" id="KW-1185">Reference proteome</keyword>
<gene>
    <name evidence="7" type="ORF">SISNIDRAFT_448181</name>
</gene>
<dbReference type="GO" id="GO:0006635">
    <property type="term" value="P:fatty acid beta-oxidation"/>
    <property type="evidence" value="ECO:0007669"/>
    <property type="project" value="TreeGrafter"/>
</dbReference>
<dbReference type="InterPro" id="IPR051053">
    <property type="entry name" value="ECH/Chromodomain_protein"/>
</dbReference>
<dbReference type="CDD" id="cd06558">
    <property type="entry name" value="crotonase-like"/>
    <property type="match status" value="1"/>
</dbReference>
<keyword evidence="6" id="KW-0472">Membrane</keyword>